<dbReference type="SMART" id="SM00355">
    <property type="entry name" value="ZnF_C2H2"/>
    <property type="match status" value="2"/>
</dbReference>
<dbReference type="STRING" id="306902.C4XXF4"/>
<dbReference type="Proteomes" id="UP000007703">
    <property type="component" value="Unassembled WGS sequence"/>
</dbReference>
<dbReference type="HOGENOM" id="CLU_940090_0_0_1"/>
<evidence type="ECO:0000256" key="1">
    <source>
        <dbReference type="ARBA" id="ARBA00004123"/>
    </source>
</evidence>
<evidence type="ECO:0000256" key="5">
    <source>
        <dbReference type="ARBA" id="ARBA00022833"/>
    </source>
</evidence>
<dbReference type="FunFam" id="3.30.160.60:FF:000495">
    <property type="entry name" value="zinc finger protein 668"/>
    <property type="match status" value="1"/>
</dbReference>
<evidence type="ECO:0000256" key="10">
    <source>
        <dbReference type="SAM" id="MobiDB-lite"/>
    </source>
</evidence>
<keyword evidence="3" id="KW-0677">Repeat</keyword>
<dbReference type="VEuPathDB" id="FungiDB:CLUG_00627"/>
<name>C4XXF4_CLAL4</name>
<dbReference type="PROSITE" id="PS00028">
    <property type="entry name" value="ZINC_FINGER_C2H2_1"/>
    <property type="match status" value="1"/>
</dbReference>
<feature type="domain" description="C2H2-type" evidence="11">
    <location>
        <begin position="14"/>
        <end position="44"/>
    </location>
</feature>
<dbReference type="Gene3D" id="3.30.160.60">
    <property type="entry name" value="Classic Zinc Finger"/>
    <property type="match status" value="2"/>
</dbReference>
<dbReference type="InterPro" id="IPR036236">
    <property type="entry name" value="Znf_C2H2_sf"/>
</dbReference>
<evidence type="ECO:0000256" key="6">
    <source>
        <dbReference type="ARBA" id="ARBA00023015"/>
    </source>
</evidence>
<keyword evidence="4 9" id="KW-0863">Zinc-finger</keyword>
<dbReference type="InterPro" id="IPR051059">
    <property type="entry name" value="VerF-like"/>
</dbReference>
<dbReference type="SUPFAM" id="SSF57667">
    <property type="entry name" value="beta-beta-alpha zinc fingers"/>
    <property type="match status" value="1"/>
</dbReference>
<dbReference type="OrthoDB" id="10018191at2759"/>
<evidence type="ECO:0000256" key="3">
    <source>
        <dbReference type="ARBA" id="ARBA00022737"/>
    </source>
</evidence>
<keyword evidence="7" id="KW-0804">Transcription</keyword>
<feature type="region of interest" description="Disordered" evidence="10">
    <location>
        <begin position="120"/>
        <end position="155"/>
    </location>
</feature>
<feature type="region of interest" description="Disordered" evidence="10">
    <location>
        <begin position="235"/>
        <end position="296"/>
    </location>
</feature>
<dbReference type="Pfam" id="PF00096">
    <property type="entry name" value="zf-C2H2"/>
    <property type="match status" value="2"/>
</dbReference>
<organism evidence="12 13">
    <name type="scientific">Clavispora lusitaniae (strain ATCC 42720)</name>
    <name type="common">Yeast</name>
    <name type="synonym">Candida lusitaniae</name>
    <dbReference type="NCBI Taxonomy" id="306902"/>
    <lineage>
        <taxon>Eukaryota</taxon>
        <taxon>Fungi</taxon>
        <taxon>Dikarya</taxon>
        <taxon>Ascomycota</taxon>
        <taxon>Saccharomycotina</taxon>
        <taxon>Pichiomycetes</taxon>
        <taxon>Metschnikowiaceae</taxon>
        <taxon>Clavispora</taxon>
    </lineage>
</organism>
<dbReference type="PANTHER" id="PTHR40626">
    <property type="entry name" value="MIP31509P"/>
    <property type="match status" value="1"/>
</dbReference>
<dbReference type="GO" id="GO:0005634">
    <property type="term" value="C:nucleus"/>
    <property type="evidence" value="ECO:0007669"/>
    <property type="project" value="UniProtKB-SubCell"/>
</dbReference>
<dbReference type="GeneID" id="8500561"/>
<dbReference type="GO" id="GO:0008270">
    <property type="term" value="F:zinc ion binding"/>
    <property type="evidence" value="ECO:0007669"/>
    <property type="project" value="UniProtKB-KW"/>
</dbReference>
<dbReference type="PROSITE" id="PS50157">
    <property type="entry name" value="ZINC_FINGER_C2H2_2"/>
    <property type="match status" value="2"/>
</dbReference>
<dbReference type="InterPro" id="IPR013087">
    <property type="entry name" value="Znf_C2H2_type"/>
</dbReference>
<gene>
    <name evidence="12" type="ORF">CLUG_00627</name>
</gene>
<accession>C4XXF4</accession>
<reference evidence="12 13" key="1">
    <citation type="journal article" date="2009" name="Nature">
        <title>Evolution of pathogenicity and sexual reproduction in eight Candida genomes.</title>
        <authorList>
            <person name="Butler G."/>
            <person name="Rasmussen M.D."/>
            <person name="Lin M.F."/>
            <person name="Santos M.A."/>
            <person name="Sakthikumar S."/>
            <person name="Munro C.A."/>
            <person name="Rheinbay E."/>
            <person name="Grabherr M."/>
            <person name="Forche A."/>
            <person name="Reedy J.L."/>
            <person name="Agrafioti I."/>
            <person name="Arnaud M.B."/>
            <person name="Bates S."/>
            <person name="Brown A.J."/>
            <person name="Brunke S."/>
            <person name="Costanzo M.C."/>
            <person name="Fitzpatrick D.A."/>
            <person name="de Groot P.W."/>
            <person name="Harris D."/>
            <person name="Hoyer L.L."/>
            <person name="Hube B."/>
            <person name="Klis F.M."/>
            <person name="Kodira C."/>
            <person name="Lennard N."/>
            <person name="Logue M.E."/>
            <person name="Martin R."/>
            <person name="Neiman A.M."/>
            <person name="Nikolaou E."/>
            <person name="Quail M.A."/>
            <person name="Quinn J."/>
            <person name="Santos M.C."/>
            <person name="Schmitzberger F.F."/>
            <person name="Sherlock G."/>
            <person name="Shah P."/>
            <person name="Silverstein K.A."/>
            <person name="Skrzypek M.S."/>
            <person name="Soll D."/>
            <person name="Staggs R."/>
            <person name="Stansfield I."/>
            <person name="Stumpf M.P."/>
            <person name="Sudbery P.E."/>
            <person name="Srikantha T."/>
            <person name="Zeng Q."/>
            <person name="Berman J."/>
            <person name="Berriman M."/>
            <person name="Heitman J."/>
            <person name="Gow N.A."/>
            <person name="Lorenz M.C."/>
            <person name="Birren B.W."/>
            <person name="Kellis M."/>
            <person name="Cuomo C.A."/>
        </authorList>
    </citation>
    <scope>NUCLEOTIDE SEQUENCE [LARGE SCALE GENOMIC DNA]</scope>
    <source>
        <strain evidence="12 13">ATCC 42720</strain>
    </source>
</reference>
<evidence type="ECO:0000313" key="13">
    <source>
        <dbReference type="Proteomes" id="UP000007703"/>
    </source>
</evidence>
<keyword evidence="6" id="KW-0805">Transcription regulation</keyword>
<evidence type="ECO:0000256" key="7">
    <source>
        <dbReference type="ARBA" id="ARBA00023163"/>
    </source>
</evidence>
<keyword evidence="5" id="KW-0862">Zinc</keyword>
<dbReference type="GO" id="GO:0000978">
    <property type="term" value="F:RNA polymerase II cis-regulatory region sequence-specific DNA binding"/>
    <property type="evidence" value="ECO:0007669"/>
    <property type="project" value="InterPro"/>
</dbReference>
<sequence>MSDKNKKPSKGRVFQCTGFPNCSKSFTRSEHLARHRRKHTGERPFTCPHCSKNFSRLDNLRQHKQTVHAYENYIKHRSPDSAAMRSPDFAPDFAAAQRDRAPFSVYYPWPYLAPHSAPIPPSTPGAPPQASPAAVRAPTPPASTEALREPPKFNPKLRPRPLALTHSFQDDSALAPPRMAAHIDPPLKTAPPAAGFAASYKSDSYYRPVGSLLSYPCSMTVSPLSPLFHQSFNQVAPPPASSGAARGARDSLVLPQPQARDADRGNWLARMLNEPSRKPTIDSLVDEEDDKASQTV</sequence>
<dbReference type="AlphaFoldDB" id="C4XXF4"/>
<dbReference type="EMBL" id="CH408076">
    <property type="protein sequence ID" value="EEQ36504.1"/>
    <property type="molecule type" value="Genomic_DNA"/>
</dbReference>
<evidence type="ECO:0000256" key="8">
    <source>
        <dbReference type="ARBA" id="ARBA00023242"/>
    </source>
</evidence>
<dbReference type="KEGG" id="clu:CLUG_00627"/>
<feature type="domain" description="C2H2-type" evidence="11">
    <location>
        <begin position="45"/>
        <end position="73"/>
    </location>
</feature>
<dbReference type="RefSeq" id="XP_002619468.1">
    <property type="nucleotide sequence ID" value="XM_002619422.1"/>
</dbReference>
<dbReference type="FunFam" id="3.30.160.60:FF:000072">
    <property type="entry name" value="zinc finger protein 143 isoform X1"/>
    <property type="match status" value="1"/>
</dbReference>
<protein>
    <recommendedName>
        <fullName evidence="11">C2H2-type domain-containing protein</fullName>
    </recommendedName>
</protein>
<feature type="compositionally biased region" description="Pro residues" evidence="10">
    <location>
        <begin position="120"/>
        <end position="130"/>
    </location>
</feature>
<dbReference type="InParanoid" id="C4XXF4"/>
<keyword evidence="8" id="KW-0539">Nucleus</keyword>
<proteinExistence type="predicted"/>
<dbReference type="GO" id="GO:0000785">
    <property type="term" value="C:chromatin"/>
    <property type="evidence" value="ECO:0007669"/>
    <property type="project" value="TreeGrafter"/>
</dbReference>
<dbReference type="PANTHER" id="PTHR40626:SF11">
    <property type="entry name" value="ZINC FINGER PROTEIN YPR022C"/>
    <property type="match status" value="1"/>
</dbReference>
<evidence type="ECO:0000259" key="11">
    <source>
        <dbReference type="PROSITE" id="PS50157"/>
    </source>
</evidence>
<keyword evidence="2" id="KW-0479">Metal-binding</keyword>
<evidence type="ECO:0000256" key="9">
    <source>
        <dbReference type="PROSITE-ProRule" id="PRU00042"/>
    </source>
</evidence>
<evidence type="ECO:0000256" key="4">
    <source>
        <dbReference type="ARBA" id="ARBA00022771"/>
    </source>
</evidence>
<evidence type="ECO:0000313" key="12">
    <source>
        <dbReference type="EMBL" id="EEQ36504.1"/>
    </source>
</evidence>
<evidence type="ECO:0000256" key="2">
    <source>
        <dbReference type="ARBA" id="ARBA00022723"/>
    </source>
</evidence>
<dbReference type="GO" id="GO:0000981">
    <property type="term" value="F:DNA-binding transcription factor activity, RNA polymerase II-specific"/>
    <property type="evidence" value="ECO:0007669"/>
    <property type="project" value="InterPro"/>
</dbReference>
<comment type="subcellular location">
    <subcellularLocation>
        <location evidence="1">Nucleus</location>
    </subcellularLocation>
</comment>